<evidence type="ECO:0000313" key="2">
    <source>
        <dbReference type="Proteomes" id="UP001232148"/>
    </source>
</evidence>
<protein>
    <submittedName>
        <fullName evidence="1">Uncharacterized protein</fullName>
    </submittedName>
</protein>
<name>A0AAD9HSF3_9PEZI</name>
<sequence length="180" mass="20202">MSSACIRMPVTTHAKEKRFLVRVKLCDKFLLPWPGLGFLATQTNPSARVCILHLDGHTLQPDLLASERASGWSHLCPPEATLHLCIRVLGVCISSNFTPQRLLEAGPVLLMRRRKRKNRFSMCKAMDELLTAMLWKHKPPWPRACLPGLWPTTSATGMSLETGGFRTSVFVGVHLPYQSR</sequence>
<dbReference type="EMBL" id="MU842822">
    <property type="protein sequence ID" value="KAK2033442.1"/>
    <property type="molecule type" value="Genomic_DNA"/>
</dbReference>
<reference evidence="1" key="1">
    <citation type="submission" date="2021-06" db="EMBL/GenBank/DDBJ databases">
        <title>Comparative genomics, transcriptomics and evolutionary studies reveal genomic signatures of adaptation to plant cell wall in hemibiotrophic fungi.</title>
        <authorList>
            <consortium name="DOE Joint Genome Institute"/>
            <person name="Baroncelli R."/>
            <person name="Diaz J.F."/>
            <person name="Benocci T."/>
            <person name="Peng M."/>
            <person name="Battaglia E."/>
            <person name="Haridas S."/>
            <person name="Andreopoulos W."/>
            <person name="Labutti K."/>
            <person name="Pangilinan J."/>
            <person name="Floch G.L."/>
            <person name="Makela M.R."/>
            <person name="Henrissat B."/>
            <person name="Grigoriev I.V."/>
            <person name="Crouch J.A."/>
            <person name="De Vries R.P."/>
            <person name="Sukno S.A."/>
            <person name="Thon M.R."/>
        </authorList>
    </citation>
    <scope>NUCLEOTIDE SEQUENCE</scope>
    <source>
        <strain evidence="1">MAFF235873</strain>
    </source>
</reference>
<dbReference type="Proteomes" id="UP001232148">
    <property type="component" value="Unassembled WGS sequence"/>
</dbReference>
<organism evidence="1 2">
    <name type="scientific">Colletotrichum zoysiae</name>
    <dbReference type="NCBI Taxonomy" id="1216348"/>
    <lineage>
        <taxon>Eukaryota</taxon>
        <taxon>Fungi</taxon>
        <taxon>Dikarya</taxon>
        <taxon>Ascomycota</taxon>
        <taxon>Pezizomycotina</taxon>
        <taxon>Sordariomycetes</taxon>
        <taxon>Hypocreomycetidae</taxon>
        <taxon>Glomerellales</taxon>
        <taxon>Glomerellaceae</taxon>
        <taxon>Colletotrichum</taxon>
        <taxon>Colletotrichum graminicola species complex</taxon>
    </lineage>
</organism>
<gene>
    <name evidence="1" type="ORF">LX32DRAFT_89469</name>
</gene>
<keyword evidence="2" id="KW-1185">Reference proteome</keyword>
<accession>A0AAD9HSF3</accession>
<dbReference type="AlphaFoldDB" id="A0AAD9HSF3"/>
<evidence type="ECO:0000313" key="1">
    <source>
        <dbReference type="EMBL" id="KAK2033442.1"/>
    </source>
</evidence>
<comment type="caution">
    <text evidence="1">The sequence shown here is derived from an EMBL/GenBank/DDBJ whole genome shotgun (WGS) entry which is preliminary data.</text>
</comment>
<proteinExistence type="predicted"/>